<dbReference type="PANTHER" id="PTHR19343">
    <property type="entry name" value="T CELL RECEPTOR ALPHA VARIABLE 1-2"/>
    <property type="match status" value="1"/>
</dbReference>
<name>F6ZNC6_ORNAN</name>
<evidence type="ECO:0000256" key="3">
    <source>
        <dbReference type="ARBA" id="ARBA00023130"/>
    </source>
</evidence>
<feature type="domain" description="Ig-like" evidence="8">
    <location>
        <begin position="35"/>
        <end position="140"/>
    </location>
</feature>
<dbReference type="AlphaFoldDB" id="F6ZNC6"/>
<dbReference type="InterPro" id="IPR013106">
    <property type="entry name" value="Ig_V-set"/>
</dbReference>
<keyword evidence="4" id="KW-0675">Receptor</keyword>
<sequence length="167" mass="18616">MEKALGDLFLILWFQLSYDILCVCHFSLTGTNEQNEVEQNPPTSSVQEGEDCMINCNYTDKTTDYLIWYKKDLGKGLFSVISLVSTSDKEEGTGRFSVSLWKAEKSINLRINALELGDSAVYFCAYSKAHSERMGKRSCSKTLEFSALLSAGGTWGKSPNPDRKLVG</sequence>
<reference evidence="9" key="1">
    <citation type="submission" date="2025-08" db="UniProtKB">
        <authorList>
            <consortium name="Ensembl"/>
        </authorList>
    </citation>
    <scope>IDENTIFICATION</scope>
    <source>
        <strain evidence="9">Glennie</strain>
    </source>
</reference>
<dbReference type="InterPro" id="IPR036179">
    <property type="entry name" value="Ig-like_dom_sf"/>
</dbReference>
<dbReference type="GO" id="GO:0009617">
    <property type="term" value="P:response to bacterium"/>
    <property type="evidence" value="ECO:0000318"/>
    <property type="project" value="GO_Central"/>
</dbReference>
<reference evidence="9" key="2">
    <citation type="submission" date="2025-09" db="UniProtKB">
        <authorList>
            <consortium name="Ensembl"/>
        </authorList>
    </citation>
    <scope>IDENTIFICATION</scope>
    <source>
        <strain evidence="9">Glennie</strain>
    </source>
</reference>
<proteinExistence type="predicted"/>
<evidence type="ECO:0000313" key="9">
    <source>
        <dbReference type="Ensembl" id="ENSOANP00000017028.2"/>
    </source>
</evidence>
<dbReference type="SUPFAM" id="SSF48726">
    <property type="entry name" value="Immunoglobulin"/>
    <property type="match status" value="1"/>
</dbReference>
<dbReference type="InParanoid" id="F6ZNC6"/>
<evidence type="ECO:0000256" key="4">
    <source>
        <dbReference type="ARBA" id="ARBA00023170"/>
    </source>
</evidence>
<evidence type="ECO:0000256" key="7">
    <source>
        <dbReference type="SAM" id="SignalP"/>
    </source>
</evidence>
<dbReference type="InterPro" id="IPR003599">
    <property type="entry name" value="Ig_sub"/>
</dbReference>
<dbReference type="Pfam" id="PF07686">
    <property type="entry name" value="V-set"/>
    <property type="match status" value="1"/>
</dbReference>
<keyword evidence="1 7" id="KW-0732">Signal</keyword>
<feature type="chain" id="PRO_5028167802" description="Ig-like domain-containing protein" evidence="7">
    <location>
        <begin position="23"/>
        <end position="167"/>
    </location>
</feature>
<evidence type="ECO:0000256" key="1">
    <source>
        <dbReference type="ARBA" id="ARBA00022729"/>
    </source>
</evidence>
<dbReference type="OMA" id="EDCMINC"/>
<feature type="signal peptide" evidence="7">
    <location>
        <begin position="1"/>
        <end position="22"/>
    </location>
</feature>
<dbReference type="InterPro" id="IPR007110">
    <property type="entry name" value="Ig-like_dom"/>
</dbReference>
<protein>
    <recommendedName>
        <fullName evidence="8">Ig-like domain-containing protein</fullName>
    </recommendedName>
</protein>
<keyword evidence="6" id="KW-1279">T cell receptor</keyword>
<dbReference type="GO" id="GO:0002250">
    <property type="term" value="P:adaptive immune response"/>
    <property type="evidence" value="ECO:0007669"/>
    <property type="project" value="UniProtKB-KW"/>
</dbReference>
<dbReference type="InterPro" id="IPR013783">
    <property type="entry name" value="Ig-like_fold"/>
</dbReference>
<dbReference type="Proteomes" id="UP000002279">
    <property type="component" value="Unplaced"/>
</dbReference>
<dbReference type="Ensembl" id="ENSOANT00000017031.2">
    <property type="protein sequence ID" value="ENSOANP00000017028.2"/>
    <property type="gene ID" value="ENSOANG00000049871.1"/>
</dbReference>
<keyword evidence="5" id="KW-0393">Immunoglobulin domain</keyword>
<evidence type="ECO:0000256" key="6">
    <source>
        <dbReference type="ARBA" id="ARBA00043266"/>
    </source>
</evidence>
<evidence type="ECO:0000313" key="10">
    <source>
        <dbReference type="Proteomes" id="UP000002279"/>
    </source>
</evidence>
<keyword evidence="2" id="KW-0391">Immunity</keyword>
<accession>F6ZNC6</accession>
<dbReference type="Bgee" id="ENSOANG00000049871">
    <property type="expression patterns" value="Expressed in fibroblast and 1 other cell type or tissue"/>
</dbReference>
<dbReference type="InterPro" id="IPR051006">
    <property type="entry name" value="TCR_variable_domain"/>
</dbReference>
<dbReference type="GO" id="GO:0042101">
    <property type="term" value="C:T cell receptor complex"/>
    <property type="evidence" value="ECO:0007669"/>
    <property type="project" value="UniProtKB-KW"/>
</dbReference>
<evidence type="ECO:0000259" key="8">
    <source>
        <dbReference type="PROSITE" id="PS50835"/>
    </source>
</evidence>
<dbReference type="SMART" id="SM00406">
    <property type="entry name" value="IGv"/>
    <property type="match status" value="1"/>
</dbReference>
<evidence type="ECO:0000256" key="5">
    <source>
        <dbReference type="ARBA" id="ARBA00023319"/>
    </source>
</evidence>
<dbReference type="PROSITE" id="PS50835">
    <property type="entry name" value="IG_LIKE"/>
    <property type="match status" value="1"/>
</dbReference>
<dbReference type="GeneTree" id="ENSGT00940000163224"/>
<evidence type="ECO:0000256" key="2">
    <source>
        <dbReference type="ARBA" id="ARBA00022859"/>
    </source>
</evidence>
<dbReference type="SMART" id="SM00409">
    <property type="entry name" value="IG"/>
    <property type="match status" value="1"/>
</dbReference>
<dbReference type="PANTHER" id="PTHR19343:SF13">
    <property type="entry name" value="T CELL RECEPTOR ALPHA VARIABLE 21"/>
    <property type="match status" value="1"/>
</dbReference>
<keyword evidence="10" id="KW-1185">Reference proteome</keyword>
<keyword evidence="3" id="KW-1064">Adaptive immunity</keyword>
<dbReference type="Gene3D" id="2.60.40.10">
    <property type="entry name" value="Immunoglobulins"/>
    <property type="match status" value="1"/>
</dbReference>
<organism evidence="9 10">
    <name type="scientific">Ornithorhynchus anatinus</name>
    <name type="common">Duckbill platypus</name>
    <dbReference type="NCBI Taxonomy" id="9258"/>
    <lineage>
        <taxon>Eukaryota</taxon>
        <taxon>Metazoa</taxon>
        <taxon>Chordata</taxon>
        <taxon>Craniata</taxon>
        <taxon>Vertebrata</taxon>
        <taxon>Euteleostomi</taxon>
        <taxon>Mammalia</taxon>
        <taxon>Monotremata</taxon>
        <taxon>Ornithorhynchidae</taxon>
        <taxon>Ornithorhynchus</taxon>
    </lineage>
</organism>